<dbReference type="SUPFAM" id="SSF56112">
    <property type="entry name" value="Protein kinase-like (PK-like)"/>
    <property type="match status" value="1"/>
</dbReference>
<dbReference type="PROSITE" id="PS50011">
    <property type="entry name" value="PROTEIN_KINASE_DOM"/>
    <property type="match status" value="1"/>
</dbReference>
<evidence type="ECO:0000313" key="4">
    <source>
        <dbReference type="EMBL" id="ETV99660.1"/>
    </source>
</evidence>
<dbReference type="OrthoDB" id="4062651at2759"/>
<feature type="compositionally biased region" description="Polar residues" evidence="1">
    <location>
        <begin position="259"/>
        <end position="277"/>
    </location>
</feature>
<dbReference type="eggNOG" id="KOG4278">
    <property type="taxonomic scope" value="Eukaryota"/>
</dbReference>
<dbReference type="VEuPathDB" id="FungiDB:H310_07728"/>
<dbReference type="InterPro" id="IPR000719">
    <property type="entry name" value="Prot_kinase_dom"/>
</dbReference>
<dbReference type="Gene3D" id="1.10.510.10">
    <property type="entry name" value="Transferase(Phosphotransferase) domain 1"/>
    <property type="match status" value="1"/>
</dbReference>
<accession>A0A024TZQ8</accession>
<dbReference type="AlphaFoldDB" id="A0A024TZQ8"/>
<proteinExistence type="predicted"/>
<dbReference type="STRING" id="157072.A0A024TZQ8"/>
<dbReference type="InterPro" id="IPR011009">
    <property type="entry name" value="Kinase-like_dom_sf"/>
</dbReference>
<gene>
    <name evidence="4" type="ORF">H310_07728</name>
</gene>
<keyword evidence="4" id="KW-0723">Serine/threonine-protein kinase</keyword>
<dbReference type="PANTHER" id="PTHR44329">
    <property type="entry name" value="SERINE/THREONINE-PROTEIN KINASE TNNI3K-RELATED"/>
    <property type="match status" value="1"/>
</dbReference>
<feature type="compositionally biased region" description="Low complexity" evidence="1">
    <location>
        <begin position="15"/>
        <end position="28"/>
    </location>
</feature>
<evidence type="ECO:0000256" key="2">
    <source>
        <dbReference type="SAM" id="Phobius"/>
    </source>
</evidence>
<protein>
    <submittedName>
        <fullName evidence="4">Serine/threonine protein kinase</fullName>
    </submittedName>
</protein>
<feature type="region of interest" description="Disordered" evidence="1">
    <location>
        <begin position="1"/>
        <end position="28"/>
    </location>
</feature>
<sequence length="588" mass="62614">MDDAQPNGATIVPLAPSSSATTASSTPPECRGLCVSNSNDANARGFCGVEKEAGSLKECADDIRVVVRCPPAASVCSLSDITQVLGSPVPFKSESFDLLADVGLSPSFCRSNLPSVFLCRTTQPNTPSVTKLNVTTTTATPSTFPESSVLAPSITTTPPVAEVTSSPGPLIGGCVCGLVLVALAVFLFIQRSRRSRHQQPVADDDLEAFPYAIAQTPKALPLLANTDINTTHPVAFAPVHSISDDDDLPVLDATVPTSTMSSSALTVPSSDGPSSRHNLPDRIRASRPDLTDLWMSSLDLVKANPLKGGDLDLKVVTIQGKKVVVRVLANAADASSTTSHAFFDSIQFIRRIMHPHITSVLGVGCLQHHEDVAVATEFMDQGSLGAYLLQLKKQPSSTAATLRGPLHLALHIGRALDYLHTTHNLAFGSIHPDKVLVYRDSTADDDNPRVGAKLSVFHLMARGPHGAVYEPKRACSNTSGLANNVAFLAPERRTYTDNEPTMASDVYALAVVAAMIWTTEAPHSALYHEQGLVRGDIFLYNHSDTLPYSSLPGMPTPLADLLRQCWQVHPASRPSVATLVATLEQFAQ</sequence>
<organism evidence="4">
    <name type="scientific">Aphanomyces invadans</name>
    <dbReference type="NCBI Taxonomy" id="157072"/>
    <lineage>
        <taxon>Eukaryota</taxon>
        <taxon>Sar</taxon>
        <taxon>Stramenopiles</taxon>
        <taxon>Oomycota</taxon>
        <taxon>Saprolegniomycetes</taxon>
        <taxon>Saprolegniales</taxon>
        <taxon>Verrucalvaceae</taxon>
        <taxon>Aphanomyces</taxon>
    </lineage>
</organism>
<evidence type="ECO:0000259" key="3">
    <source>
        <dbReference type="PROSITE" id="PS50011"/>
    </source>
</evidence>
<dbReference type="InterPro" id="IPR001245">
    <property type="entry name" value="Ser-Thr/Tyr_kinase_cat_dom"/>
</dbReference>
<keyword evidence="2" id="KW-0812">Transmembrane</keyword>
<dbReference type="EMBL" id="KI913966">
    <property type="protein sequence ID" value="ETV99660.1"/>
    <property type="molecule type" value="Genomic_DNA"/>
</dbReference>
<name>A0A024TZQ8_9STRA</name>
<keyword evidence="2" id="KW-0472">Membrane</keyword>
<dbReference type="InterPro" id="IPR051681">
    <property type="entry name" value="Ser/Thr_Kinases-Pseudokinases"/>
</dbReference>
<dbReference type="GO" id="GO:0004674">
    <property type="term" value="F:protein serine/threonine kinase activity"/>
    <property type="evidence" value="ECO:0007669"/>
    <property type="project" value="UniProtKB-KW"/>
</dbReference>
<keyword evidence="2" id="KW-1133">Transmembrane helix</keyword>
<dbReference type="RefSeq" id="XP_008871436.1">
    <property type="nucleotide sequence ID" value="XM_008873214.1"/>
</dbReference>
<dbReference type="GeneID" id="20084778"/>
<keyword evidence="4" id="KW-0418">Kinase</keyword>
<evidence type="ECO:0000256" key="1">
    <source>
        <dbReference type="SAM" id="MobiDB-lite"/>
    </source>
</evidence>
<feature type="region of interest" description="Disordered" evidence="1">
    <location>
        <begin position="259"/>
        <end position="282"/>
    </location>
</feature>
<feature type="domain" description="Protein kinase" evidence="3">
    <location>
        <begin position="300"/>
        <end position="587"/>
    </location>
</feature>
<dbReference type="Pfam" id="PF07714">
    <property type="entry name" value="PK_Tyr_Ser-Thr"/>
    <property type="match status" value="1"/>
</dbReference>
<feature type="transmembrane region" description="Helical" evidence="2">
    <location>
        <begin position="170"/>
        <end position="189"/>
    </location>
</feature>
<keyword evidence="4" id="KW-0808">Transferase</keyword>
<reference evidence="4" key="1">
    <citation type="submission" date="2013-12" db="EMBL/GenBank/DDBJ databases">
        <title>The Genome Sequence of Aphanomyces invadans NJM9701.</title>
        <authorList>
            <consortium name="The Broad Institute Genomics Platform"/>
            <person name="Russ C."/>
            <person name="Tyler B."/>
            <person name="van West P."/>
            <person name="Dieguez-Uribeondo J."/>
            <person name="Young S.K."/>
            <person name="Zeng Q."/>
            <person name="Gargeya S."/>
            <person name="Fitzgerald M."/>
            <person name="Abouelleil A."/>
            <person name="Alvarado L."/>
            <person name="Chapman S.B."/>
            <person name="Gainer-Dewar J."/>
            <person name="Goldberg J."/>
            <person name="Griggs A."/>
            <person name="Gujja S."/>
            <person name="Hansen M."/>
            <person name="Howarth C."/>
            <person name="Imamovic A."/>
            <person name="Ireland A."/>
            <person name="Larimer J."/>
            <person name="McCowan C."/>
            <person name="Murphy C."/>
            <person name="Pearson M."/>
            <person name="Poon T.W."/>
            <person name="Priest M."/>
            <person name="Roberts A."/>
            <person name="Saif S."/>
            <person name="Shea T."/>
            <person name="Sykes S."/>
            <person name="Wortman J."/>
            <person name="Nusbaum C."/>
            <person name="Birren B."/>
        </authorList>
    </citation>
    <scope>NUCLEOTIDE SEQUENCE [LARGE SCALE GENOMIC DNA]</scope>
    <source>
        <strain evidence="4">NJM9701</strain>
    </source>
</reference>
<dbReference type="GO" id="GO:0005524">
    <property type="term" value="F:ATP binding"/>
    <property type="evidence" value="ECO:0007669"/>
    <property type="project" value="InterPro"/>
</dbReference>